<gene>
    <name evidence="2" type="ORF">F4Y08_14865</name>
</gene>
<dbReference type="AlphaFoldDB" id="A0A6B1DXE8"/>
<dbReference type="SMART" id="SM01126">
    <property type="entry name" value="DDE_Tnp_IS1595"/>
    <property type="match status" value="1"/>
</dbReference>
<evidence type="ECO:0000259" key="1">
    <source>
        <dbReference type="SMART" id="SM01126"/>
    </source>
</evidence>
<dbReference type="Pfam" id="PF12762">
    <property type="entry name" value="DDE_Tnp_IS1595"/>
    <property type="match status" value="1"/>
</dbReference>
<dbReference type="EMBL" id="VXPY01000104">
    <property type="protein sequence ID" value="MYD91587.1"/>
    <property type="molecule type" value="Genomic_DNA"/>
</dbReference>
<name>A0A6B1DXE8_9CHLR</name>
<organism evidence="2">
    <name type="scientific">Caldilineaceae bacterium SB0662_bin_9</name>
    <dbReference type="NCBI Taxonomy" id="2605258"/>
    <lineage>
        <taxon>Bacteria</taxon>
        <taxon>Bacillati</taxon>
        <taxon>Chloroflexota</taxon>
        <taxon>Caldilineae</taxon>
        <taxon>Caldilineales</taxon>
        <taxon>Caldilineaceae</taxon>
    </lineage>
</organism>
<accession>A0A6B1DXE8</accession>
<comment type="caution">
    <text evidence="2">The sequence shown here is derived from an EMBL/GenBank/DDBJ whole genome shotgun (WGS) entry which is preliminary data.</text>
</comment>
<evidence type="ECO:0000313" key="2">
    <source>
        <dbReference type="EMBL" id="MYD91587.1"/>
    </source>
</evidence>
<sequence>MKLHREPNINQRSICLPTHRLRVAWAEQGQGFSGPVEVDETYFGGRCKNMSNARCNEQVRTGRGAIDKVAVVGAKDRDGHPVAATVVENADAPTLQGQGVVRKLADDETTAYIDAHRAYETLLFDPEVAKYTLSEYAKGNVYTNGFEPLWSTSKRAYQEPFNKLLPKHLHRNVQERLGSYGLDDLDTIEFMTAVAMSMKEEQFRYCELIAENRSSSEKPSQVPNQL</sequence>
<reference evidence="2" key="1">
    <citation type="submission" date="2019-09" db="EMBL/GenBank/DDBJ databases">
        <title>Characterisation of the sponge microbiome using genome-centric metagenomics.</title>
        <authorList>
            <person name="Engelberts J.P."/>
            <person name="Robbins S.J."/>
            <person name="De Goeij J.M."/>
            <person name="Aranda M."/>
            <person name="Bell S.C."/>
            <person name="Webster N.S."/>
        </authorList>
    </citation>
    <scope>NUCLEOTIDE SEQUENCE</scope>
    <source>
        <strain evidence="2">SB0662_bin_9</strain>
    </source>
</reference>
<protein>
    <submittedName>
        <fullName evidence="2">IS1595 family transposase</fullName>
    </submittedName>
</protein>
<dbReference type="NCBIfam" id="NF033547">
    <property type="entry name" value="transpos_IS1595"/>
    <property type="match status" value="1"/>
</dbReference>
<dbReference type="InterPro" id="IPR024445">
    <property type="entry name" value="Tnp_ISXO2-like"/>
</dbReference>
<feature type="domain" description="ISXO2-like transposase" evidence="1">
    <location>
        <begin position="31"/>
        <end position="178"/>
    </location>
</feature>
<proteinExistence type="predicted"/>